<keyword evidence="4 9" id="KW-0812">Transmembrane</keyword>
<comment type="similarity">
    <text evidence="10">Belongs to the mitochondrial carrier (TC 2.A.29) family.</text>
</comment>
<feature type="domain" description="EF-hand" evidence="12">
    <location>
        <begin position="115"/>
        <end position="150"/>
    </location>
</feature>
<feature type="region of interest" description="Disordered" evidence="11">
    <location>
        <begin position="212"/>
        <end position="252"/>
    </location>
</feature>
<evidence type="ECO:0000313" key="14">
    <source>
        <dbReference type="Proteomes" id="UP000323011"/>
    </source>
</evidence>
<dbReference type="Pfam" id="PF00153">
    <property type="entry name" value="Mito_carr"/>
    <property type="match status" value="4"/>
</dbReference>
<feature type="compositionally biased region" description="Low complexity" evidence="11">
    <location>
        <begin position="239"/>
        <end position="252"/>
    </location>
</feature>
<accession>A0A5A8CDZ1</accession>
<dbReference type="SUPFAM" id="SSF103506">
    <property type="entry name" value="Mitochondrial carrier"/>
    <property type="match status" value="1"/>
</dbReference>
<dbReference type="GO" id="GO:0055085">
    <property type="term" value="P:transmembrane transport"/>
    <property type="evidence" value="ECO:0007669"/>
    <property type="project" value="InterPro"/>
</dbReference>
<keyword evidence="6" id="KW-0106">Calcium</keyword>
<dbReference type="AlphaFoldDB" id="A0A5A8CDZ1"/>
<evidence type="ECO:0000256" key="10">
    <source>
        <dbReference type="RuleBase" id="RU000488"/>
    </source>
</evidence>
<evidence type="ECO:0000313" key="13">
    <source>
        <dbReference type="EMBL" id="KAA0151353.1"/>
    </source>
</evidence>
<keyword evidence="3 10" id="KW-0813">Transport</keyword>
<dbReference type="CDD" id="cd00051">
    <property type="entry name" value="EFh"/>
    <property type="match status" value="1"/>
</dbReference>
<evidence type="ECO:0000256" key="6">
    <source>
        <dbReference type="ARBA" id="ARBA00022837"/>
    </source>
</evidence>
<dbReference type="PROSITE" id="PS50920">
    <property type="entry name" value="SOLCAR"/>
    <property type="match status" value="3"/>
</dbReference>
<dbReference type="FunFam" id="1.10.238.10:FF:000178">
    <property type="entry name" value="Calmodulin-2 A"/>
    <property type="match status" value="1"/>
</dbReference>
<comment type="similarity">
    <text evidence="2">Belongs to the centrin family.</text>
</comment>
<evidence type="ECO:0000256" key="7">
    <source>
        <dbReference type="ARBA" id="ARBA00022989"/>
    </source>
</evidence>
<dbReference type="Proteomes" id="UP000323011">
    <property type="component" value="Unassembled WGS sequence"/>
</dbReference>
<evidence type="ECO:0000256" key="8">
    <source>
        <dbReference type="ARBA" id="ARBA00023136"/>
    </source>
</evidence>
<dbReference type="SMART" id="SM00054">
    <property type="entry name" value="EFh"/>
    <property type="match status" value="3"/>
</dbReference>
<evidence type="ECO:0000256" key="11">
    <source>
        <dbReference type="SAM" id="MobiDB-lite"/>
    </source>
</evidence>
<evidence type="ECO:0000256" key="5">
    <source>
        <dbReference type="ARBA" id="ARBA00022737"/>
    </source>
</evidence>
<dbReference type="InterPro" id="IPR002048">
    <property type="entry name" value="EF_hand_dom"/>
</dbReference>
<dbReference type="Pfam" id="PF13499">
    <property type="entry name" value="EF-hand_7"/>
    <property type="match status" value="2"/>
</dbReference>
<feature type="repeat" description="Solcar" evidence="9">
    <location>
        <begin position="367"/>
        <end position="452"/>
    </location>
</feature>
<sequence length="566" mass="59693">MATPEGSGTSTMDLPRIEAIFDSIDQDGDGFISKAELRAGLKALRVPFSTAAIDRFIKGCDRESVGCISRSQFVGFVLIRREALEKAFRRLDTTRNGEITAKDIRIAAHSLSIQLSNAEVDRLIRVADRDGDGSVSVDDFVDMLLLVGDTHIEGLFDHWLRHEASLDVEAGAEPPTEAAAGEPTWLLLVAGGVAGVCSRTLTAPMDRIRTVLQAADPRDGKNKRPGKRRRGADGGRAGGRATARSGAAVGVPGAPQAAAHAASSARALAASGMGRAAESSVPSSRTPLSGRALSPVAMASRTASRQASLASARGILPAAQAIYAEGGAIAFWRGNGTNVLKIAPETAVRFVAFDWAKRHIAGNPDNVSAAERFVAGAFAGVVSTCTVYPLEIAKTRLALSKAGEVKGIVDCLSTLVKQEGVRAIYRGLGASLLGIVPYSGTELMIFSLLRDAYAARFPDREPGVATLLASGAVASLAGQVVAFPLQLARTRLQAQGLPGRETVRYNGLAHCLRSVVMRDGFRGLYRGMLPGFLKSIPSCMISFAVFERAKATLRPFANRGAFDQLA</sequence>
<organism evidence="13 14">
    <name type="scientific">Cafeteria roenbergensis</name>
    <name type="common">Marine flagellate</name>
    <dbReference type="NCBI Taxonomy" id="33653"/>
    <lineage>
        <taxon>Eukaryota</taxon>
        <taxon>Sar</taxon>
        <taxon>Stramenopiles</taxon>
        <taxon>Bigyra</taxon>
        <taxon>Opalozoa</taxon>
        <taxon>Bicosoecida</taxon>
        <taxon>Cafeteriaceae</taxon>
        <taxon>Cafeteria</taxon>
    </lineage>
</organism>
<reference evidence="13 14" key="1">
    <citation type="submission" date="2019-07" db="EMBL/GenBank/DDBJ databases">
        <title>Genomes of Cafeteria roenbergensis.</title>
        <authorList>
            <person name="Fischer M.G."/>
            <person name="Hackl T."/>
            <person name="Roman M."/>
        </authorList>
    </citation>
    <scope>NUCLEOTIDE SEQUENCE [LARGE SCALE GENOMIC DNA]</scope>
    <source>
        <strain evidence="13 14">BVI</strain>
    </source>
</reference>
<dbReference type="PROSITE" id="PS00018">
    <property type="entry name" value="EF_HAND_1"/>
    <property type="match status" value="2"/>
</dbReference>
<evidence type="ECO:0000256" key="2">
    <source>
        <dbReference type="ARBA" id="ARBA00005253"/>
    </source>
</evidence>
<feature type="domain" description="EF-hand" evidence="12">
    <location>
        <begin position="12"/>
        <end position="47"/>
    </location>
</feature>
<evidence type="ECO:0000256" key="9">
    <source>
        <dbReference type="PROSITE-ProRule" id="PRU00282"/>
    </source>
</evidence>
<feature type="domain" description="EF-hand" evidence="12">
    <location>
        <begin position="79"/>
        <end position="114"/>
    </location>
</feature>
<dbReference type="PROSITE" id="PS50222">
    <property type="entry name" value="EF_HAND_2"/>
    <property type="match status" value="3"/>
</dbReference>
<comment type="caution">
    <text evidence="13">The sequence shown here is derived from an EMBL/GenBank/DDBJ whole genome shotgun (WGS) entry which is preliminary data.</text>
</comment>
<dbReference type="PANTHER" id="PTHR24089">
    <property type="entry name" value="SOLUTE CARRIER FAMILY 25"/>
    <property type="match status" value="1"/>
</dbReference>
<dbReference type="Gene3D" id="1.50.40.10">
    <property type="entry name" value="Mitochondrial carrier domain"/>
    <property type="match status" value="2"/>
</dbReference>
<feature type="repeat" description="Solcar" evidence="9">
    <location>
        <begin position="462"/>
        <end position="552"/>
    </location>
</feature>
<dbReference type="InterPro" id="IPR011992">
    <property type="entry name" value="EF-hand-dom_pair"/>
</dbReference>
<dbReference type="SUPFAM" id="SSF47473">
    <property type="entry name" value="EF-hand"/>
    <property type="match status" value="1"/>
</dbReference>
<evidence type="ECO:0000256" key="1">
    <source>
        <dbReference type="ARBA" id="ARBA00004448"/>
    </source>
</evidence>
<dbReference type="GO" id="GO:0005743">
    <property type="term" value="C:mitochondrial inner membrane"/>
    <property type="evidence" value="ECO:0007669"/>
    <property type="project" value="UniProtKB-SubCell"/>
</dbReference>
<dbReference type="InterPro" id="IPR018247">
    <property type="entry name" value="EF_Hand_1_Ca_BS"/>
</dbReference>
<evidence type="ECO:0000256" key="3">
    <source>
        <dbReference type="ARBA" id="ARBA00022448"/>
    </source>
</evidence>
<dbReference type="PRINTS" id="PR00926">
    <property type="entry name" value="MITOCARRIER"/>
</dbReference>
<protein>
    <recommendedName>
        <fullName evidence="12">EF-hand domain-containing protein</fullName>
    </recommendedName>
</protein>
<comment type="subcellular location">
    <subcellularLocation>
        <location evidence="1">Mitochondrion inner membrane</location>
        <topology evidence="1">Multi-pass membrane protein</topology>
    </subcellularLocation>
</comment>
<gene>
    <name evidence="13" type="ORF">FNF29_04552</name>
</gene>
<dbReference type="InterPro" id="IPR002067">
    <property type="entry name" value="MCP"/>
</dbReference>
<dbReference type="OMA" id="VISYAEW"/>
<dbReference type="GO" id="GO:0005509">
    <property type="term" value="F:calcium ion binding"/>
    <property type="evidence" value="ECO:0007669"/>
    <property type="project" value="InterPro"/>
</dbReference>
<keyword evidence="8 9" id="KW-0472">Membrane</keyword>
<dbReference type="EMBL" id="VLTN01000027">
    <property type="protein sequence ID" value="KAA0151353.1"/>
    <property type="molecule type" value="Genomic_DNA"/>
</dbReference>
<evidence type="ECO:0000259" key="12">
    <source>
        <dbReference type="PROSITE" id="PS50222"/>
    </source>
</evidence>
<feature type="repeat" description="Solcar" evidence="9">
    <location>
        <begin position="265"/>
        <end position="359"/>
    </location>
</feature>
<keyword evidence="5" id="KW-0677">Repeat</keyword>
<dbReference type="InterPro" id="IPR023395">
    <property type="entry name" value="MCP_dom_sf"/>
</dbReference>
<proteinExistence type="inferred from homology"/>
<name>A0A5A8CDZ1_CAFRO</name>
<keyword evidence="14" id="KW-1185">Reference proteome</keyword>
<evidence type="ECO:0000256" key="4">
    <source>
        <dbReference type="ARBA" id="ARBA00022692"/>
    </source>
</evidence>
<dbReference type="Gene3D" id="1.10.238.10">
    <property type="entry name" value="EF-hand"/>
    <property type="match status" value="1"/>
</dbReference>
<keyword evidence="7" id="KW-1133">Transmembrane helix</keyword>
<dbReference type="InterPro" id="IPR018108">
    <property type="entry name" value="MCP_transmembrane"/>
</dbReference>